<gene>
    <name evidence="2" type="ORF">AURDEDRAFT_44141</name>
</gene>
<dbReference type="EMBL" id="JH687810">
    <property type="protein sequence ID" value="EJD39690.1"/>
    <property type="molecule type" value="Genomic_DNA"/>
</dbReference>
<dbReference type="Proteomes" id="UP000006514">
    <property type="component" value="Unassembled WGS sequence"/>
</dbReference>
<sequence>GFFPCAPKRPSIAFSLPLLEFISIHSLNVAPNSSAWADTLQLFWQRRRYMPMTAESLRKRLGNAIHWYQVLVNRKDAHVQALIAGNSASAPITCLVDASSRIDTLLVDGVNHGLHVRSGPTHLSPTHVATGGSEDNAEVHHTTRADNARSSPSDLLKKRCPLCFGGPRP</sequence>
<feature type="non-terminal residue" evidence="2">
    <location>
        <position position="1"/>
    </location>
</feature>
<evidence type="ECO:0000256" key="1">
    <source>
        <dbReference type="SAM" id="MobiDB-lite"/>
    </source>
</evidence>
<reference evidence="3" key="1">
    <citation type="journal article" date="2012" name="Science">
        <title>The Paleozoic origin of enzymatic lignin decomposition reconstructed from 31 fungal genomes.</title>
        <authorList>
            <person name="Floudas D."/>
            <person name="Binder M."/>
            <person name="Riley R."/>
            <person name="Barry K."/>
            <person name="Blanchette R.A."/>
            <person name="Henrissat B."/>
            <person name="Martinez A.T."/>
            <person name="Otillar R."/>
            <person name="Spatafora J.W."/>
            <person name="Yadav J.S."/>
            <person name="Aerts A."/>
            <person name="Benoit I."/>
            <person name="Boyd A."/>
            <person name="Carlson A."/>
            <person name="Copeland A."/>
            <person name="Coutinho P.M."/>
            <person name="de Vries R.P."/>
            <person name="Ferreira P."/>
            <person name="Findley K."/>
            <person name="Foster B."/>
            <person name="Gaskell J."/>
            <person name="Glotzer D."/>
            <person name="Gorecki P."/>
            <person name="Heitman J."/>
            <person name="Hesse C."/>
            <person name="Hori C."/>
            <person name="Igarashi K."/>
            <person name="Jurgens J.A."/>
            <person name="Kallen N."/>
            <person name="Kersten P."/>
            <person name="Kohler A."/>
            <person name="Kuees U."/>
            <person name="Kumar T.K.A."/>
            <person name="Kuo A."/>
            <person name="LaButti K."/>
            <person name="Larrondo L.F."/>
            <person name="Lindquist E."/>
            <person name="Ling A."/>
            <person name="Lombard V."/>
            <person name="Lucas S."/>
            <person name="Lundell T."/>
            <person name="Martin R."/>
            <person name="McLaughlin D.J."/>
            <person name="Morgenstern I."/>
            <person name="Morin E."/>
            <person name="Murat C."/>
            <person name="Nagy L.G."/>
            <person name="Nolan M."/>
            <person name="Ohm R.A."/>
            <person name="Patyshakuliyeva A."/>
            <person name="Rokas A."/>
            <person name="Ruiz-Duenas F.J."/>
            <person name="Sabat G."/>
            <person name="Salamov A."/>
            <person name="Samejima M."/>
            <person name="Schmutz J."/>
            <person name="Slot J.C."/>
            <person name="St John F."/>
            <person name="Stenlid J."/>
            <person name="Sun H."/>
            <person name="Sun S."/>
            <person name="Syed K."/>
            <person name="Tsang A."/>
            <person name="Wiebenga A."/>
            <person name="Young D."/>
            <person name="Pisabarro A."/>
            <person name="Eastwood D.C."/>
            <person name="Martin F."/>
            <person name="Cullen D."/>
            <person name="Grigoriev I.V."/>
            <person name="Hibbett D.S."/>
        </authorList>
    </citation>
    <scope>NUCLEOTIDE SEQUENCE [LARGE SCALE GENOMIC DNA]</scope>
    <source>
        <strain evidence="3">TFB10046</strain>
    </source>
</reference>
<dbReference type="OrthoDB" id="3200967at2759"/>
<dbReference type="AlphaFoldDB" id="J0WW25"/>
<proteinExistence type="predicted"/>
<dbReference type="InParanoid" id="J0WW25"/>
<dbReference type="KEGG" id="adl:AURDEDRAFT_44141"/>
<accession>J0WW25</accession>
<feature type="non-terminal residue" evidence="2">
    <location>
        <position position="169"/>
    </location>
</feature>
<feature type="region of interest" description="Disordered" evidence="1">
    <location>
        <begin position="117"/>
        <end position="138"/>
    </location>
</feature>
<organism evidence="2 3">
    <name type="scientific">Auricularia subglabra (strain TFB-10046 / SS5)</name>
    <name type="common">White-rot fungus</name>
    <name type="synonym">Auricularia delicata (strain TFB10046)</name>
    <dbReference type="NCBI Taxonomy" id="717982"/>
    <lineage>
        <taxon>Eukaryota</taxon>
        <taxon>Fungi</taxon>
        <taxon>Dikarya</taxon>
        <taxon>Basidiomycota</taxon>
        <taxon>Agaricomycotina</taxon>
        <taxon>Agaricomycetes</taxon>
        <taxon>Auriculariales</taxon>
        <taxon>Auriculariaceae</taxon>
        <taxon>Auricularia</taxon>
    </lineage>
</organism>
<name>J0WW25_AURST</name>
<evidence type="ECO:0000313" key="2">
    <source>
        <dbReference type="EMBL" id="EJD39690.1"/>
    </source>
</evidence>
<protein>
    <submittedName>
        <fullName evidence="2">Uncharacterized protein</fullName>
    </submittedName>
</protein>
<evidence type="ECO:0000313" key="3">
    <source>
        <dbReference type="Proteomes" id="UP000006514"/>
    </source>
</evidence>
<keyword evidence="3" id="KW-1185">Reference proteome</keyword>